<keyword evidence="3" id="KW-1185">Reference proteome</keyword>
<sequence>MVDALKFKSLTRLKLENIHIDDEVITYLTTSCPLLQILWVFYCHGLKTFCVYGHHQHLRSVSIKYNTPFEKIDIEAPNLYLMNGLILT</sequence>
<protein>
    <submittedName>
        <fullName evidence="2">Putative leucine-rich repeat domain, L domain-like protein</fullName>
    </submittedName>
</protein>
<proteinExistence type="predicted"/>
<dbReference type="Pfam" id="PF23622">
    <property type="entry name" value="LRR_At1g61320_AtMIF1"/>
    <property type="match status" value="1"/>
</dbReference>
<organism evidence="2 3">
    <name type="scientific">Helianthus annuus</name>
    <name type="common">Common sunflower</name>
    <dbReference type="NCBI Taxonomy" id="4232"/>
    <lineage>
        <taxon>Eukaryota</taxon>
        <taxon>Viridiplantae</taxon>
        <taxon>Streptophyta</taxon>
        <taxon>Embryophyta</taxon>
        <taxon>Tracheophyta</taxon>
        <taxon>Spermatophyta</taxon>
        <taxon>Magnoliopsida</taxon>
        <taxon>eudicotyledons</taxon>
        <taxon>Gunneridae</taxon>
        <taxon>Pentapetalae</taxon>
        <taxon>asterids</taxon>
        <taxon>campanulids</taxon>
        <taxon>Asterales</taxon>
        <taxon>Asteraceae</taxon>
        <taxon>Asteroideae</taxon>
        <taxon>Heliantheae alliance</taxon>
        <taxon>Heliantheae</taxon>
        <taxon>Helianthus</taxon>
    </lineage>
</organism>
<dbReference type="EMBL" id="CM007906">
    <property type="protein sequence ID" value="OTF85883.1"/>
    <property type="molecule type" value="Genomic_DNA"/>
</dbReference>
<evidence type="ECO:0000313" key="3">
    <source>
        <dbReference type="Proteomes" id="UP000215914"/>
    </source>
</evidence>
<dbReference type="PANTHER" id="PTHR34145:SF28">
    <property type="entry name" value="F-BOX DOMAIN-CONTAINING PROTEIN"/>
    <property type="match status" value="1"/>
</dbReference>
<evidence type="ECO:0000259" key="1">
    <source>
        <dbReference type="Pfam" id="PF23622"/>
    </source>
</evidence>
<dbReference type="Gene3D" id="3.80.10.10">
    <property type="entry name" value="Ribonuclease Inhibitor"/>
    <property type="match status" value="1"/>
</dbReference>
<dbReference type="InterPro" id="IPR055357">
    <property type="entry name" value="LRR_At1g61320_AtMIF1"/>
</dbReference>
<dbReference type="AlphaFoldDB" id="A0A251RN19"/>
<name>A0A251RN19_HELAN</name>
<evidence type="ECO:0000313" key="2">
    <source>
        <dbReference type="EMBL" id="OTF85883.1"/>
    </source>
</evidence>
<dbReference type="Proteomes" id="UP000215914">
    <property type="component" value="Chromosome 17"/>
</dbReference>
<dbReference type="InterPro" id="IPR032675">
    <property type="entry name" value="LRR_dom_sf"/>
</dbReference>
<dbReference type="InParanoid" id="A0A251RN19"/>
<feature type="domain" description="At1g61320/AtMIF1 LRR" evidence="1">
    <location>
        <begin position="6"/>
        <end position="82"/>
    </location>
</feature>
<accession>A0A251RN19</accession>
<dbReference type="SUPFAM" id="SSF52047">
    <property type="entry name" value="RNI-like"/>
    <property type="match status" value="1"/>
</dbReference>
<reference evidence="3" key="1">
    <citation type="journal article" date="2017" name="Nature">
        <title>The sunflower genome provides insights into oil metabolism, flowering and Asterid evolution.</title>
        <authorList>
            <person name="Badouin H."/>
            <person name="Gouzy J."/>
            <person name="Grassa C.J."/>
            <person name="Murat F."/>
            <person name="Staton S.E."/>
            <person name="Cottret L."/>
            <person name="Lelandais-Briere C."/>
            <person name="Owens G.L."/>
            <person name="Carrere S."/>
            <person name="Mayjonade B."/>
            <person name="Legrand L."/>
            <person name="Gill N."/>
            <person name="Kane N.C."/>
            <person name="Bowers J.E."/>
            <person name="Hubner S."/>
            <person name="Bellec A."/>
            <person name="Berard A."/>
            <person name="Berges H."/>
            <person name="Blanchet N."/>
            <person name="Boniface M.C."/>
            <person name="Brunel D."/>
            <person name="Catrice O."/>
            <person name="Chaidir N."/>
            <person name="Claudel C."/>
            <person name="Donnadieu C."/>
            <person name="Faraut T."/>
            <person name="Fievet G."/>
            <person name="Helmstetter N."/>
            <person name="King M."/>
            <person name="Knapp S.J."/>
            <person name="Lai Z."/>
            <person name="Le Paslier M.C."/>
            <person name="Lippi Y."/>
            <person name="Lorenzon L."/>
            <person name="Mandel J.R."/>
            <person name="Marage G."/>
            <person name="Marchand G."/>
            <person name="Marquand E."/>
            <person name="Bret-Mestries E."/>
            <person name="Morien E."/>
            <person name="Nambeesan S."/>
            <person name="Nguyen T."/>
            <person name="Pegot-Espagnet P."/>
            <person name="Pouilly N."/>
            <person name="Raftis F."/>
            <person name="Sallet E."/>
            <person name="Schiex T."/>
            <person name="Thomas J."/>
            <person name="Vandecasteele C."/>
            <person name="Vares D."/>
            <person name="Vear F."/>
            <person name="Vautrin S."/>
            <person name="Crespi M."/>
            <person name="Mangin B."/>
            <person name="Burke J.M."/>
            <person name="Salse J."/>
            <person name="Munos S."/>
            <person name="Vincourt P."/>
            <person name="Rieseberg L.H."/>
            <person name="Langlade N.B."/>
        </authorList>
    </citation>
    <scope>NUCLEOTIDE SEQUENCE [LARGE SCALE GENOMIC DNA]</scope>
    <source>
        <strain evidence="3">cv. SF193</strain>
    </source>
</reference>
<dbReference type="PANTHER" id="PTHR34145">
    <property type="entry name" value="OS02G0105600 PROTEIN"/>
    <property type="match status" value="1"/>
</dbReference>
<gene>
    <name evidence="2" type="ORF">HannXRQ_Chr17g0544731</name>
</gene>
<dbReference type="InterPro" id="IPR053772">
    <property type="entry name" value="At1g61320/At1g61330-like"/>
</dbReference>